<evidence type="ECO:0000313" key="2">
    <source>
        <dbReference type="EMBL" id="EFL34018.1"/>
    </source>
</evidence>
<gene>
    <name evidence="2" type="ORF">SSQG_04536</name>
</gene>
<accession>D9X6V1</accession>
<evidence type="ECO:0000256" key="1">
    <source>
        <dbReference type="SAM" id="Phobius"/>
    </source>
</evidence>
<dbReference type="STRING" id="591159.SSQG_04536"/>
<keyword evidence="3" id="KW-1185">Reference proteome</keyword>
<dbReference type="AlphaFoldDB" id="D9X6V1"/>
<feature type="transmembrane region" description="Helical" evidence="1">
    <location>
        <begin position="262"/>
        <end position="282"/>
    </location>
</feature>
<dbReference type="InterPro" id="IPR029058">
    <property type="entry name" value="AB_hydrolase_fold"/>
</dbReference>
<protein>
    <submittedName>
        <fullName evidence="2">Uncharacterized protein</fullName>
    </submittedName>
</protein>
<dbReference type="Proteomes" id="UP000004184">
    <property type="component" value="Unassembled WGS sequence"/>
</dbReference>
<dbReference type="EMBL" id="GG657757">
    <property type="protein sequence ID" value="EFL34018.1"/>
    <property type="molecule type" value="Genomic_DNA"/>
</dbReference>
<evidence type="ECO:0000313" key="3">
    <source>
        <dbReference type="Proteomes" id="UP000004184"/>
    </source>
</evidence>
<keyword evidence="1" id="KW-0472">Membrane</keyword>
<proteinExistence type="predicted"/>
<keyword evidence="1" id="KW-0812">Transmembrane</keyword>
<dbReference type="HOGENOM" id="CLU_488262_0_0_11"/>
<organism evidence="2 3">
    <name type="scientific">Streptomyces viridochromogenes (strain DSM 40736 / JCM 4977 / BCRC 1201 / Tue 494)</name>
    <dbReference type="NCBI Taxonomy" id="591159"/>
    <lineage>
        <taxon>Bacteria</taxon>
        <taxon>Bacillati</taxon>
        <taxon>Actinomycetota</taxon>
        <taxon>Actinomycetes</taxon>
        <taxon>Kitasatosporales</taxon>
        <taxon>Streptomycetaceae</taxon>
        <taxon>Streptomyces</taxon>
    </lineage>
</organism>
<dbReference type="Gene3D" id="3.40.50.1820">
    <property type="entry name" value="alpha/beta hydrolase"/>
    <property type="match status" value="1"/>
</dbReference>
<feature type="transmembrane region" description="Helical" evidence="1">
    <location>
        <begin position="233"/>
        <end position="255"/>
    </location>
</feature>
<name>D9X6V1_STRVT</name>
<keyword evidence="1" id="KW-1133">Transmembrane helix</keyword>
<dbReference type="SUPFAM" id="SSF53474">
    <property type="entry name" value="alpha/beta-Hydrolases"/>
    <property type="match status" value="1"/>
</dbReference>
<reference evidence="3" key="1">
    <citation type="submission" date="2009-02" db="EMBL/GenBank/DDBJ databases">
        <title>Annotation of Streptomyces viridochromogenes strain DSM 40736.</title>
        <authorList>
            <consortium name="The Broad Institute Genome Sequencing Platform"/>
            <consortium name="Broad Institute Microbial Sequencing Center"/>
            <person name="Fischbach M."/>
            <person name="Godfrey P."/>
            <person name="Ward D."/>
            <person name="Young S."/>
            <person name="Zeng Q."/>
            <person name="Koehrsen M."/>
            <person name="Alvarado L."/>
            <person name="Berlin A.M."/>
            <person name="Bochicchio J."/>
            <person name="Borenstein D."/>
            <person name="Chapman S.B."/>
            <person name="Chen Z."/>
            <person name="Engels R."/>
            <person name="Freedman E."/>
            <person name="Gellesch M."/>
            <person name="Goldberg J."/>
            <person name="Griggs A."/>
            <person name="Gujja S."/>
            <person name="Heilman E.R."/>
            <person name="Heiman D.I."/>
            <person name="Hepburn T.A."/>
            <person name="Howarth C."/>
            <person name="Jen D."/>
            <person name="Larson L."/>
            <person name="Lewis B."/>
            <person name="Mehta T."/>
            <person name="Park D."/>
            <person name="Pearson M."/>
            <person name="Richards J."/>
            <person name="Roberts A."/>
            <person name="Saif S."/>
            <person name="Shea T.D."/>
            <person name="Shenoy N."/>
            <person name="Sisk P."/>
            <person name="Stolte C."/>
            <person name="Sykes S.N."/>
            <person name="Thomson T."/>
            <person name="Walk T."/>
            <person name="White J."/>
            <person name="Yandava C."/>
            <person name="Straight P."/>
            <person name="Clardy J."/>
            <person name="Hung D."/>
            <person name="Kolter R."/>
            <person name="Mekalanos J."/>
            <person name="Walker S."/>
            <person name="Walsh C.T."/>
            <person name="Wieland-Brown L.C."/>
            <person name="Haas B."/>
            <person name="Nusbaum C."/>
            <person name="Birren B."/>
        </authorList>
    </citation>
    <scope>NUCLEOTIDE SEQUENCE [LARGE SCALE GENOMIC DNA]</scope>
    <source>
        <strain evidence="3">DSM 40736 / JCM 4977 / BCRC 1201 / Tue 494</strain>
    </source>
</reference>
<sequence>MVERIGVLEARGDPAGHDVRVADLPADAQNQDEVVILVHGTFAGDKDGNDSGSRWWQRGSDTWRWLERNLPAGTSLPQNGRLFHWSGANTQSARLLASMDLLAFLLELERKGRGYHLVGHSHGGSVIWEALLTCHILQRKGGLVDHLYYSLVRRGVLAPEGHDLAAGNRQLLVDKYQELGQELKLNHLRSWTTIGTPFLCHLPEGGWFSRGWRHAAFSLAGSVSAKDAKAPSWTVWFVATVFAVSVMLGLGLALFGSVGPMWILVWLASSVTALKITISIVVRSEVAHAVTTRAKAAPSAFAHFSARWLGLYATTDEAITGLRTLCPPQALDYSQLRLPPAQRSIPQKVTAAWPEIPTLLRLNAPLRHVALAPEASFGYGYYYSGSTLTDKVYDGVNGWIMPKINRLLAGRLRRTAQGCDIPYVDLVYVSPWPVPIDAGVTGLPDRVDTSLEEGAASHAGLLGIEVRQLIARAAMNGTRLSAVLADHQLDAAGKSMVHTSYLTHPEILHMIRRHIADSCRSSQVDTTRAGLPSDSREWMVKARAHAAGRAALHSPEVL</sequence>